<gene>
    <name evidence="12" type="primary">PAL2_OM</name>
</gene>
<keyword evidence="3" id="KW-0732">Signal</keyword>
<evidence type="ECO:0000256" key="2">
    <source>
        <dbReference type="ARBA" id="ARBA00022723"/>
    </source>
</evidence>
<proteinExistence type="evidence at transcript level"/>
<dbReference type="PROSITE" id="PS51125">
    <property type="entry name" value="NHL"/>
    <property type="match status" value="2"/>
</dbReference>
<keyword evidence="6" id="KW-0325">Glycoprotein</keyword>
<dbReference type="CDD" id="cd14958">
    <property type="entry name" value="NHL_PAL_like"/>
    <property type="match status" value="1"/>
</dbReference>
<dbReference type="GO" id="GO:0004598">
    <property type="term" value="F:peptidylamidoglycolate lyase activity"/>
    <property type="evidence" value="ECO:0007669"/>
    <property type="project" value="UniProtKB-EC"/>
</dbReference>
<keyword evidence="9" id="KW-0862">Zinc</keyword>
<dbReference type="PANTHER" id="PTHR10680">
    <property type="entry name" value="PEPTIDYL-GLYCINE ALPHA-AMIDATING MONOOXYGENASE"/>
    <property type="match status" value="1"/>
</dbReference>
<dbReference type="InterPro" id="IPR001258">
    <property type="entry name" value="NHL_repeat"/>
</dbReference>
<dbReference type="Gene3D" id="2.120.10.30">
    <property type="entry name" value="TolB, C-terminal domain"/>
    <property type="match status" value="1"/>
</dbReference>
<feature type="binding site" evidence="9">
    <location>
        <position position="323"/>
    </location>
    <ligand>
        <name>Zn(2+)</name>
        <dbReference type="ChEBI" id="CHEBI:29105"/>
        <note>catalytic</note>
    </ligand>
</feature>
<dbReference type="Pfam" id="PF01436">
    <property type="entry name" value="NHL"/>
    <property type="match status" value="2"/>
</dbReference>
<feature type="binding site" evidence="8">
    <location>
        <position position="240"/>
    </location>
    <ligand>
        <name>a protein</name>
        <dbReference type="ChEBI" id="CHEBI:16541"/>
    </ligand>
    <ligandPart>
        <name>C-terminal Xaa-(2S)-2-hydroxyglycine residue</name>
        <dbReference type="ChEBI" id="CHEBI:142768"/>
    </ligandPart>
</feature>
<evidence type="ECO:0000256" key="5">
    <source>
        <dbReference type="ARBA" id="ARBA00023157"/>
    </source>
</evidence>
<feature type="repeat" description="NHL" evidence="11">
    <location>
        <begin position="175"/>
        <end position="207"/>
    </location>
</feature>
<evidence type="ECO:0000256" key="3">
    <source>
        <dbReference type="ARBA" id="ARBA00022729"/>
    </source>
</evidence>
<keyword evidence="4" id="KW-0677">Repeat</keyword>
<evidence type="ECO:0000256" key="10">
    <source>
        <dbReference type="PIRSR" id="PIRSR600720-3"/>
    </source>
</evidence>
<keyword evidence="9" id="KW-0106">Calcium</keyword>
<keyword evidence="2 9" id="KW-0479">Metal-binding</keyword>
<dbReference type="GO" id="GO:0005576">
    <property type="term" value="C:extracellular region"/>
    <property type="evidence" value="ECO:0007669"/>
    <property type="project" value="TreeGrafter"/>
</dbReference>
<dbReference type="PRINTS" id="PR00790">
    <property type="entry name" value="PAMONOXGNASE"/>
</dbReference>
<protein>
    <recommendedName>
        <fullName evidence="1">peptidylamidoglycolate lyase</fullName>
        <ecNumber evidence="1">4.3.2.5</ecNumber>
    </recommendedName>
</protein>
<comment type="cofactor">
    <cofactor evidence="9">
        <name>Zn(2+)</name>
        <dbReference type="ChEBI" id="CHEBI:29105"/>
    </cofactor>
    <text evidence="9">Binds one Zn(2+) ion per subunit.</text>
</comment>
<keyword evidence="5 10" id="KW-1015">Disulfide bond</keyword>
<dbReference type="AlphaFoldDB" id="A0A348G613"/>
<dbReference type="GO" id="GO:0046872">
    <property type="term" value="F:metal ion binding"/>
    <property type="evidence" value="ECO:0007669"/>
    <property type="project" value="UniProtKB-KW"/>
</dbReference>
<sequence length="353" mass="39783">MVFVIVLFKGVTSDIDGEDFDENHYGKFDGVYNPFNDQFPDEAPLQPTENHVWRSPENLGEISGVAVDPSGKLVIFHRADRVWDYDTFDENAEYQEKYKGPIRDNVVLTLDSNTGDIIRVWGNQTFYLPHGVHVDSFGNIWLTDIALHQVFKYSAHGVPRLVLGQRFEPGNDMDHFCQPTTVAIAPGGEIVIADGYCNSRIMLFDSRGNPKYSIDEHWVSLKIPHALTILPNRQVCVADRENSRIVCMNVGLSGAKQYPELPYSIHHRHFGRIFGIASYRGIIYAVNGMTSRNIQVKGFTIDPINRSVIGFWGPESSVFLRPHAIAICPNGTALYVSEIGPNKVWKFDLVQTL</sequence>
<dbReference type="PANTHER" id="PTHR10680:SF37">
    <property type="entry name" value="PEPTIDYL-ALPHA-HYDROXYGLYCINE ALPHA-AMIDATING LYASE 2"/>
    <property type="match status" value="1"/>
</dbReference>
<name>A0A348G613_ODOMO</name>
<keyword evidence="7 12" id="KW-0456">Lyase</keyword>
<feature type="binding site" evidence="9">
    <location>
        <position position="130"/>
    </location>
    <ligand>
        <name>Zn(2+)</name>
        <dbReference type="ChEBI" id="CHEBI:29105"/>
        <note>catalytic</note>
    </ligand>
</feature>
<feature type="binding site" evidence="8">
    <location>
        <position position="78"/>
    </location>
    <ligand>
        <name>a protein</name>
        <dbReference type="ChEBI" id="CHEBI:16541"/>
    </ligand>
    <ligandPart>
        <name>C-terminal Xaa-(2S)-2-hydroxyglycine residue</name>
        <dbReference type="ChEBI" id="CHEBI:142768"/>
    </ligandPart>
</feature>
<dbReference type="GO" id="GO:0016020">
    <property type="term" value="C:membrane"/>
    <property type="evidence" value="ECO:0007669"/>
    <property type="project" value="InterPro"/>
</dbReference>
<reference evidence="12" key="1">
    <citation type="journal article" date="2017" name="Toxins">
        <title>Combined Venom Gland Transcriptomic and Venom Peptidomic Analysis of the Predatory Ant Odontomachus monticola.</title>
        <authorList>
            <person name="Kazuma K."/>
            <person name="Masuko K."/>
            <person name="Konno K."/>
            <person name="Inagaki H."/>
        </authorList>
    </citation>
    <scope>NUCLEOTIDE SEQUENCE</scope>
    <source>
        <tissue evidence="12">Venom gland and sac</tissue>
    </source>
</reference>
<feature type="repeat" description="NHL" evidence="11">
    <location>
        <begin position="221"/>
        <end position="251"/>
    </location>
</feature>
<dbReference type="InterPro" id="IPR011042">
    <property type="entry name" value="6-blade_b-propeller_TolB-like"/>
</dbReference>
<evidence type="ECO:0000256" key="6">
    <source>
        <dbReference type="ARBA" id="ARBA00023180"/>
    </source>
</evidence>
<dbReference type="SUPFAM" id="SSF63829">
    <property type="entry name" value="Calcium-dependent phosphotriesterase"/>
    <property type="match status" value="1"/>
</dbReference>
<feature type="binding site" evidence="8">
    <location>
        <position position="196"/>
    </location>
    <ligand>
        <name>a protein</name>
        <dbReference type="ChEBI" id="CHEBI:16541"/>
    </ligand>
    <ligandPart>
        <name>C-terminal Xaa-(2S)-2-hydroxyglycine residue</name>
        <dbReference type="ChEBI" id="CHEBI:142768"/>
    </ligandPart>
</feature>
<evidence type="ECO:0000256" key="7">
    <source>
        <dbReference type="ARBA" id="ARBA00023239"/>
    </source>
</evidence>
<evidence type="ECO:0000313" key="12">
    <source>
        <dbReference type="EMBL" id="BBF97886.1"/>
    </source>
</evidence>
<evidence type="ECO:0000256" key="8">
    <source>
        <dbReference type="PIRSR" id="PIRSR600720-1"/>
    </source>
</evidence>
<evidence type="ECO:0000256" key="1">
    <source>
        <dbReference type="ARBA" id="ARBA00012343"/>
    </source>
</evidence>
<evidence type="ECO:0000256" key="11">
    <source>
        <dbReference type="PROSITE-ProRule" id="PRU00504"/>
    </source>
</evidence>
<dbReference type="EMBL" id="FX985552">
    <property type="protein sequence ID" value="BBF97886.1"/>
    <property type="molecule type" value="mRNA"/>
</dbReference>
<feature type="binding site" evidence="9">
    <location>
        <position position="65"/>
    </location>
    <ligand>
        <name>Ca(2+)</name>
        <dbReference type="ChEBI" id="CHEBI:29108"/>
        <note>structural</note>
    </ligand>
</feature>
<accession>A0A348G613</accession>
<feature type="disulfide bond" evidence="10">
    <location>
        <begin position="177"/>
        <end position="197"/>
    </location>
</feature>
<organism evidence="12">
    <name type="scientific">Odontomachus monticola</name>
    <name type="common">Trap-jaw ant</name>
    <dbReference type="NCBI Taxonomy" id="613454"/>
    <lineage>
        <taxon>Eukaryota</taxon>
        <taxon>Metazoa</taxon>
        <taxon>Ecdysozoa</taxon>
        <taxon>Arthropoda</taxon>
        <taxon>Hexapoda</taxon>
        <taxon>Insecta</taxon>
        <taxon>Pterygota</taxon>
        <taxon>Neoptera</taxon>
        <taxon>Endopterygota</taxon>
        <taxon>Hymenoptera</taxon>
        <taxon>Apocrita</taxon>
        <taxon>Aculeata</taxon>
        <taxon>Formicoidea</taxon>
        <taxon>Formicidae</taxon>
        <taxon>Ponerinae</taxon>
        <taxon>Ponerini</taxon>
        <taxon>Odontomachus</taxon>
    </lineage>
</organism>
<feature type="disulfide bond" evidence="10">
    <location>
        <begin position="236"/>
        <end position="247"/>
    </location>
</feature>
<dbReference type="InterPro" id="IPR000720">
    <property type="entry name" value="PHM/PAL"/>
</dbReference>
<evidence type="ECO:0000256" key="4">
    <source>
        <dbReference type="ARBA" id="ARBA00022737"/>
    </source>
</evidence>
<feature type="binding site" evidence="9">
    <location>
        <position position="225"/>
    </location>
    <ligand>
        <name>Zn(2+)</name>
        <dbReference type="ChEBI" id="CHEBI:29105"/>
        <note>catalytic</note>
    </ligand>
</feature>
<evidence type="ECO:0000256" key="9">
    <source>
        <dbReference type="PIRSR" id="PIRSR600720-2"/>
    </source>
</evidence>
<dbReference type="GO" id="GO:0006518">
    <property type="term" value="P:peptide metabolic process"/>
    <property type="evidence" value="ECO:0007669"/>
    <property type="project" value="InterPro"/>
</dbReference>
<dbReference type="EC" id="4.3.2.5" evidence="1"/>